<dbReference type="RefSeq" id="WP_280877967.1">
    <property type="nucleotide sequence ID" value="NZ_JARXVH010000006.1"/>
</dbReference>
<dbReference type="InterPro" id="IPR024074">
    <property type="entry name" value="AS_cat/multimer_dom_body"/>
</dbReference>
<feature type="binding site" evidence="8">
    <location>
        <begin position="8"/>
        <end position="16"/>
    </location>
    <ligand>
        <name>ATP</name>
        <dbReference type="ChEBI" id="CHEBI:30616"/>
    </ligand>
</feature>
<evidence type="ECO:0000256" key="6">
    <source>
        <dbReference type="ARBA" id="ARBA00022741"/>
    </source>
</evidence>
<feature type="binding site" evidence="8">
    <location>
        <position position="123"/>
    </location>
    <ligand>
        <name>L-aspartate</name>
        <dbReference type="ChEBI" id="CHEBI:29991"/>
    </ligand>
</feature>
<feature type="binding site" evidence="8">
    <location>
        <position position="123"/>
    </location>
    <ligand>
        <name>L-citrulline</name>
        <dbReference type="ChEBI" id="CHEBI:57743"/>
    </ligand>
</feature>
<feature type="binding site" evidence="8">
    <location>
        <position position="127"/>
    </location>
    <ligand>
        <name>L-citrulline</name>
        <dbReference type="ChEBI" id="CHEBI:57743"/>
    </ligand>
</feature>
<comment type="caution">
    <text evidence="11">The sequence shown here is derived from an EMBL/GenBank/DDBJ whole genome shotgun (WGS) entry which is preliminary data.</text>
</comment>
<dbReference type="Pfam" id="PF00764">
    <property type="entry name" value="Arginosuc_synth"/>
    <property type="match status" value="1"/>
</dbReference>
<dbReference type="InterPro" id="IPR018223">
    <property type="entry name" value="Arginosuc_synth_CS"/>
</dbReference>
<accession>A0ABT6LNW5</accession>
<dbReference type="PANTHER" id="PTHR11587:SF2">
    <property type="entry name" value="ARGININOSUCCINATE SYNTHASE"/>
    <property type="match status" value="1"/>
</dbReference>
<dbReference type="EMBL" id="JARXVH010000006">
    <property type="protein sequence ID" value="MDH6217034.1"/>
    <property type="molecule type" value="Genomic_DNA"/>
</dbReference>
<keyword evidence="8" id="KW-0963">Cytoplasm</keyword>
<keyword evidence="12" id="KW-1185">Reference proteome</keyword>
<feature type="binding site" evidence="8">
    <location>
        <position position="87"/>
    </location>
    <ligand>
        <name>L-citrulline</name>
        <dbReference type="ChEBI" id="CHEBI:57743"/>
    </ligand>
</feature>
<evidence type="ECO:0000313" key="11">
    <source>
        <dbReference type="EMBL" id="MDH6217034.1"/>
    </source>
</evidence>
<dbReference type="InterPro" id="IPR001518">
    <property type="entry name" value="Arginosuc_synth"/>
</dbReference>
<evidence type="ECO:0000256" key="1">
    <source>
        <dbReference type="ARBA" id="ARBA00004967"/>
    </source>
</evidence>
<evidence type="ECO:0000256" key="4">
    <source>
        <dbReference type="ARBA" id="ARBA00022598"/>
    </source>
</evidence>
<dbReference type="Proteomes" id="UP001160499">
    <property type="component" value="Unassembled WGS sequence"/>
</dbReference>
<dbReference type="InterPro" id="IPR048267">
    <property type="entry name" value="Arginosuc_syn_N"/>
</dbReference>
<feature type="domain" description="Arginosuccinate synthase-like N-terminal" evidence="9">
    <location>
        <begin position="4"/>
        <end position="165"/>
    </location>
</feature>
<dbReference type="PANTHER" id="PTHR11587">
    <property type="entry name" value="ARGININOSUCCINATE SYNTHASE"/>
    <property type="match status" value="1"/>
</dbReference>
<keyword evidence="7 8" id="KW-0067">ATP-binding</keyword>
<dbReference type="NCBIfam" id="NF001770">
    <property type="entry name" value="PRK00509.1"/>
    <property type="match status" value="1"/>
</dbReference>
<evidence type="ECO:0000256" key="7">
    <source>
        <dbReference type="ARBA" id="ARBA00022840"/>
    </source>
</evidence>
<dbReference type="Gene3D" id="1.20.5.470">
    <property type="entry name" value="Single helix bin"/>
    <property type="match status" value="1"/>
</dbReference>
<feature type="binding site" evidence="8">
    <location>
        <position position="117"/>
    </location>
    <ligand>
        <name>ATP</name>
        <dbReference type="ChEBI" id="CHEBI:30616"/>
    </ligand>
</feature>
<keyword evidence="3 8" id="KW-0055">Arginine biosynthesis</keyword>
<feature type="binding site" evidence="8">
    <location>
        <position position="271"/>
    </location>
    <ligand>
        <name>L-citrulline</name>
        <dbReference type="ChEBI" id="CHEBI:57743"/>
    </ligand>
</feature>
<dbReference type="SUPFAM" id="SSF69864">
    <property type="entry name" value="Argininosuccinate synthetase, C-terminal domain"/>
    <property type="match status" value="1"/>
</dbReference>
<protein>
    <recommendedName>
        <fullName evidence="2 8">Argininosuccinate synthase</fullName>
        <ecNumber evidence="2 8">6.3.4.5</ecNumber>
    </recommendedName>
    <alternativeName>
        <fullName evidence="8">Citrulline--aspartate ligase</fullName>
    </alternativeName>
</protein>
<dbReference type="InterPro" id="IPR048268">
    <property type="entry name" value="Arginosuc_syn_C"/>
</dbReference>
<comment type="pathway">
    <text evidence="1 8">Amino-acid biosynthesis; L-arginine biosynthesis; L-arginine from L-ornithine and carbamoyl phosphate: step 2/3.</text>
</comment>
<organism evidence="11 12">
    <name type="scientific">Streptomyces pseudovenezuelae</name>
    <dbReference type="NCBI Taxonomy" id="67350"/>
    <lineage>
        <taxon>Bacteria</taxon>
        <taxon>Bacillati</taxon>
        <taxon>Actinomycetota</taxon>
        <taxon>Actinomycetes</taxon>
        <taxon>Kitasatosporales</taxon>
        <taxon>Streptomycetaceae</taxon>
        <taxon>Streptomyces</taxon>
        <taxon>Streptomyces aurantiacus group</taxon>
    </lineage>
</organism>
<comment type="catalytic activity">
    <reaction evidence="8">
        <text>L-citrulline + L-aspartate + ATP = 2-(N(omega)-L-arginino)succinate + AMP + diphosphate + H(+)</text>
        <dbReference type="Rhea" id="RHEA:10932"/>
        <dbReference type="ChEBI" id="CHEBI:15378"/>
        <dbReference type="ChEBI" id="CHEBI:29991"/>
        <dbReference type="ChEBI" id="CHEBI:30616"/>
        <dbReference type="ChEBI" id="CHEBI:33019"/>
        <dbReference type="ChEBI" id="CHEBI:57472"/>
        <dbReference type="ChEBI" id="CHEBI:57743"/>
        <dbReference type="ChEBI" id="CHEBI:456215"/>
        <dbReference type="EC" id="6.3.4.5"/>
    </reaction>
</comment>
<dbReference type="InterPro" id="IPR023434">
    <property type="entry name" value="Arginosuc_synth_type_1_subfam"/>
</dbReference>
<dbReference type="GO" id="GO:0004055">
    <property type="term" value="F:argininosuccinate synthase activity"/>
    <property type="evidence" value="ECO:0007669"/>
    <property type="project" value="UniProtKB-EC"/>
</dbReference>
<comment type="caution">
    <text evidence="8">Lacks conserved residue(s) required for the propagation of feature annotation.</text>
</comment>
<comment type="similarity">
    <text evidence="8">Belongs to the argininosuccinate synthase family. Type 1 subfamily.</text>
</comment>
<comment type="subcellular location">
    <subcellularLocation>
        <location evidence="8">Cytoplasm</location>
    </subcellularLocation>
</comment>
<keyword evidence="4 8" id="KW-0436">Ligase</keyword>
<feature type="binding site" evidence="8">
    <location>
        <position position="119"/>
    </location>
    <ligand>
        <name>L-aspartate</name>
        <dbReference type="ChEBI" id="CHEBI:29991"/>
    </ligand>
</feature>
<feature type="binding site" evidence="8">
    <location>
        <position position="259"/>
    </location>
    <ligand>
        <name>L-citrulline</name>
        <dbReference type="ChEBI" id="CHEBI:57743"/>
    </ligand>
</feature>
<dbReference type="EC" id="6.3.4.5" evidence="2 8"/>
<reference evidence="11 12" key="1">
    <citation type="submission" date="2023-04" db="EMBL/GenBank/DDBJ databases">
        <title>Forest soil microbial communities from Buena Vista Peninsula, Colon Province, Panama.</title>
        <authorList>
            <person name="Bouskill N."/>
        </authorList>
    </citation>
    <scope>NUCLEOTIDE SEQUENCE [LARGE SCALE GENOMIC DNA]</scope>
    <source>
        <strain evidence="11 12">GGS1</strain>
    </source>
</reference>
<dbReference type="InterPro" id="IPR014729">
    <property type="entry name" value="Rossmann-like_a/b/a_fold"/>
</dbReference>
<dbReference type="Pfam" id="PF20979">
    <property type="entry name" value="Arginosuc_syn_C"/>
    <property type="match status" value="1"/>
</dbReference>
<comment type="subunit">
    <text evidence="8">Homotetramer.</text>
</comment>
<evidence type="ECO:0000256" key="3">
    <source>
        <dbReference type="ARBA" id="ARBA00022571"/>
    </source>
</evidence>
<evidence type="ECO:0000256" key="2">
    <source>
        <dbReference type="ARBA" id="ARBA00012286"/>
    </source>
</evidence>
<dbReference type="HAMAP" id="MF_00005">
    <property type="entry name" value="Arg_succ_synth_type1"/>
    <property type="match status" value="1"/>
</dbReference>
<feature type="binding site" evidence="8">
    <location>
        <position position="175"/>
    </location>
    <ligand>
        <name>L-citrulline</name>
        <dbReference type="ChEBI" id="CHEBI:57743"/>
    </ligand>
</feature>
<proteinExistence type="inferred from homology"/>
<dbReference type="Gene3D" id="3.40.50.620">
    <property type="entry name" value="HUPs"/>
    <property type="match status" value="1"/>
</dbReference>
<dbReference type="SUPFAM" id="SSF52402">
    <property type="entry name" value="Adenine nucleotide alpha hydrolases-like"/>
    <property type="match status" value="1"/>
</dbReference>
<evidence type="ECO:0000256" key="8">
    <source>
        <dbReference type="HAMAP-Rule" id="MF_00005"/>
    </source>
</evidence>
<dbReference type="Gene3D" id="3.90.1260.10">
    <property type="entry name" value="Argininosuccinate synthetase, chain A, domain 2"/>
    <property type="match status" value="1"/>
</dbReference>
<sequence>MTERVVLAYSGGLDTSVAIGWIAEETGAEVIAVAVDVGQGGEDLDVIRKRALACGAVEAEVADAKDEFAEEYCLPAIKANALYMDRYPLVSALSRPTIVKHLVAAAHKHGATTVAHGCTGKGNDQVRFEAGIVALAPDLKCIAPVRDYAMTRDKAIAFCEDKNLPIATTKKSPYSIDQNVFGRAVETGFLEDIWNAPIEDIYEYTQNPAVQRDADEVVITFKAGVPVALDGKPVTVLQAIQQLNERAGAQGIGRIDMVEDRLVGIKSREVYEAPGAIALITAHQELENVTVERELARYKRQVEQRWGELVYDGQWFSPLKRALDGFIDEASQHVNGDVRLTLHGGRAVVTGRRSESSLYDFNLATYDTGDTFDQAAAKGFIDIYSLSSKIAAKRDLA</sequence>
<evidence type="ECO:0000259" key="9">
    <source>
        <dbReference type="Pfam" id="PF00764"/>
    </source>
</evidence>
<dbReference type="CDD" id="cd01999">
    <property type="entry name" value="ASS"/>
    <property type="match status" value="1"/>
</dbReference>
<feature type="domain" description="Arginosuccinate synthase C-terminal" evidence="10">
    <location>
        <begin position="174"/>
        <end position="390"/>
    </location>
</feature>
<evidence type="ECO:0000256" key="5">
    <source>
        <dbReference type="ARBA" id="ARBA00022605"/>
    </source>
</evidence>
<keyword evidence="6 8" id="KW-0547">Nucleotide-binding</keyword>
<keyword evidence="5 8" id="KW-0028">Amino-acid biosynthesis</keyword>
<gene>
    <name evidence="8" type="primary">argG</name>
    <name evidence="11" type="ORF">M2283_004352</name>
</gene>
<name>A0ABT6LNW5_9ACTN</name>
<feature type="binding site" evidence="8">
    <location>
        <position position="124"/>
    </location>
    <ligand>
        <name>L-aspartate</name>
        <dbReference type="ChEBI" id="CHEBI:29991"/>
    </ligand>
</feature>
<evidence type="ECO:0000313" key="12">
    <source>
        <dbReference type="Proteomes" id="UP001160499"/>
    </source>
</evidence>
<dbReference type="PROSITE" id="PS00564">
    <property type="entry name" value="ARGININOSUCCIN_SYN_1"/>
    <property type="match status" value="1"/>
</dbReference>
<dbReference type="PROSITE" id="PS00565">
    <property type="entry name" value="ARGININOSUCCIN_SYN_2"/>
    <property type="match status" value="1"/>
</dbReference>
<evidence type="ECO:0000259" key="10">
    <source>
        <dbReference type="Pfam" id="PF20979"/>
    </source>
</evidence>
<dbReference type="NCBIfam" id="TIGR00032">
    <property type="entry name" value="argG"/>
    <property type="match status" value="1"/>
</dbReference>